<evidence type="ECO:0000313" key="2">
    <source>
        <dbReference type="EMBL" id="KAK7833758.1"/>
    </source>
</evidence>
<reference evidence="2 3" key="1">
    <citation type="journal article" date="2018" name="Sci. Data">
        <title>The draft genome sequence of cork oak.</title>
        <authorList>
            <person name="Ramos A.M."/>
            <person name="Usie A."/>
            <person name="Barbosa P."/>
            <person name="Barros P.M."/>
            <person name="Capote T."/>
            <person name="Chaves I."/>
            <person name="Simoes F."/>
            <person name="Abreu I."/>
            <person name="Carrasquinho I."/>
            <person name="Faro C."/>
            <person name="Guimaraes J.B."/>
            <person name="Mendonca D."/>
            <person name="Nobrega F."/>
            <person name="Rodrigues L."/>
            <person name="Saibo N.J.M."/>
            <person name="Varela M.C."/>
            <person name="Egas C."/>
            <person name="Matos J."/>
            <person name="Miguel C.M."/>
            <person name="Oliveira M.M."/>
            <person name="Ricardo C.P."/>
            <person name="Goncalves S."/>
        </authorList>
    </citation>
    <scope>NUCLEOTIDE SEQUENCE [LARGE SCALE GENOMIC DNA]</scope>
    <source>
        <strain evidence="3">cv. HL8</strain>
    </source>
</reference>
<protein>
    <submittedName>
        <fullName evidence="2">Uncharacterized protein</fullName>
    </submittedName>
</protein>
<sequence>MAVESSTALALVPQEEDSVSQATSLLPCSRKRRRTTTDPESEEEGSQFLTLIPLQDNGSQFLQSSLRTIGWGEREMFWSA</sequence>
<comment type="caution">
    <text evidence="2">The sequence shown here is derived from an EMBL/GenBank/DDBJ whole genome shotgun (WGS) entry which is preliminary data.</text>
</comment>
<keyword evidence="3" id="KW-1185">Reference proteome</keyword>
<accession>A0AAW0K4C1</accession>
<organism evidence="2 3">
    <name type="scientific">Quercus suber</name>
    <name type="common">Cork oak</name>
    <dbReference type="NCBI Taxonomy" id="58331"/>
    <lineage>
        <taxon>Eukaryota</taxon>
        <taxon>Viridiplantae</taxon>
        <taxon>Streptophyta</taxon>
        <taxon>Embryophyta</taxon>
        <taxon>Tracheophyta</taxon>
        <taxon>Spermatophyta</taxon>
        <taxon>Magnoliopsida</taxon>
        <taxon>eudicotyledons</taxon>
        <taxon>Gunneridae</taxon>
        <taxon>Pentapetalae</taxon>
        <taxon>rosids</taxon>
        <taxon>fabids</taxon>
        <taxon>Fagales</taxon>
        <taxon>Fagaceae</taxon>
        <taxon>Quercus</taxon>
    </lineage>
</organism>
<proteinExistence type="predicted"/>
<dbReference type="EMBL" id="PKMF04000400">
    <property type="protein sequence ID" value="KAK7833758.1"/>
    <property type="molecule type" value="Genomic_DNA"/>
</dbReference>
<evidence type="ECO:0000256" key="1">
    <source>
        <dbReference type="SAM" id="MobiDB-lite"/>
    </source>
</evidence>
<gene>
    <name evidence="2" type="ORF">CFP56_025294</name>
</gene>
<feature type="region of interest" description="Disordered" evidence="1">
    <location>
        <begin position="1"/>
        <end position="46"/>
    </location>
</feature>
<name>A0AAW0K4C1_QUESU</name>
<dbReference type="Proteomes" id="UP000237347">
    <property type="component" value="Unassembled WGS sequence"/>
</dbReference>
<evidence type="ECO:0000313" key="3">
    <source>
        <dbReference type="Proteomes" id="UP000237347"/>
    </source>
</evidence>
<dbReference type="AlphaFoldDB" id="A0AAW0K4C1"/>